<proteinExistence type="predicted"/>
<feature type="transmembrane region" description="Helical" evidence="6">
    <location>
        <begin position="231"/>
        <end position="249"/>
    </location>
</feature>
<evidence type="ECO:0000256" key="2">
    <source>
        <dbReference type="ARBA" id="ARBA00022475"/>
    </source>
</evidence>
<dbReference type="RefSeq" id="WP_144306347.1">
    <property type="nucleotide sequence ID" value="NZ_CP039543.1"/>
</dbReference>
<feature type="transmembrane region" description="Helical" evidence="6">
    <location>
        <begin position="178"/>
        <end position="197"/>
    </location>
</feature>
<dbReference type="AlphaFoldDB" id="A0A6P1ZDB7"/>
<feature type="transmembrane region" description="Helical" evidence="6">
    <location>
        <begin position="146"/>
        <end position="171"/>
    </location>
</feature>
<feature type="transmembrane region" description="Helical" evidence="6">
    <location>
        <begin position="111"/>
        <end position="140"/>
    </location>
</feature>
<gene>
    <name evidence="8" type="ORF">DQK91_15770</name>
    <name evidence="7" type="ORF">E8L03_16255</name>
</gene>
<keyword evidence="5 6" id="KW-0472">Membrane</keyword>
<dbReference type="EMBL" id="CP039543">
    <property type="protein sequence ID" value="QJT10388.1"/>
    <property type="molecule type" value="Genomic_DNA"/>
</dbReference>
<dbReference type="InterPro" id="IPR051449">
    <property type="entry name" value="ABC-2_transporter_component"/>
</dbReference>
<dbReference type="PANTHER" id="PTHR30294">
    <property type="entry name" value="MEMBRANE COMPONENT OF ABC TRANSPORTER YHHJ-RELATED"/>
    <property type="match status" value="1"/>
</dbReference>
<reference evidence="7 10" key="2">
    <citation type="submission" date="2019-04" db="EMBL/GenBank/DDBJ databases">
        <title>Isolation and culture of sulfate reducing bacteria from the cold seep of the South China Sea.</title>
        <authorList>
            <person name="Sun C."/>
            <person name="Liu R."/>
        </authorList>
    </citation>
    <scope>NUCLEOTIDE SEQUENCE [LARGE SCALE GENOMIC DNA]</scope>
    <source>
        <strain evidence="7 10">CS1</strain>
    </source>
</reference>
<keyword evidence="10" id="KW-1185">Reference proteome</keyword>
<evidence type="ECO:0000313" key="10">
    <source>
        <dbReference type="Proteomes" id="UP000503251"/>
    </source>
</evidence>
<dbReference type="Proteomes" id="UP000434052">
    <property type="component" value="Unassembled WGS sequence"/>
</dbReference>
<dbReference type="GO" id="GO:0005886">
    <property type="term" value="C:plasma membrane"/>
    <property type="evidence" value="ECO:0007669"/>
    <property type="project" value="UniProtKB-SubCell"/>
</dbReference>
<keyword evidence="4 6" id="KW-1133">Transmembrane helix</keyword>
<comment type="subcellular location">
    <subcellularLocation>
        <location evidence="1">Cell membrane</location>
        <topology evidence="1">Multi-pass membrane protein</topology>
    </subcellularLocation>
</comment>
<accession>A0A6P1ZDB7</accession>
<dbReference type="EMBL" id="QMIF01000011">
    <property type="protein sequence ID" value="TVM32336.1"/>
    <property type="molecule type" value="Genomic_DNA"/>
</dbReference>
<evidence type="ECO:0000256" key="6">
    <source>
        <dbReference type="SAM" id="Phobius"/>
    </source>
</evidence>
<feature type="transmembrane region" description="Helical" evidence="6">
    <location>
        <begin position="70"/>
        <end position="90"/>
    </location>
</feature>
<evidence type="ECO:0000313" key="7">
    <source>
        <dbReference type="EMBL" id="QJT10388.1"/>
    </source>
</evidence>
<dbReference type="OrthoDB" id="9794512at2"/>
<sequence length="256" mass="28165">MKKTLLLAYKDLAIYFRSPLAYVLMAFFLLASGYFFVVGVGFYEMLSMEAMRSPEVADFTLMELVVGPQLQNAGIILLFFLPLLTMRGFSEEKRMGTFEMLMSYPVREWEVAAGKLVALLGFLAAAIGVSALCSAGLLFMFSRPEIAPMLVGYLGLLLLALAFCSLGLFLSSLTENQVVAAVATFVALLLLWVLSWLKDAAPAGAKPVLANLSMLTHFEPFTKGVLGGSDVIFFVTFIAGFFWLTVLSLENQRWRA</sequence>
<evidence type="ECO:0000256" key="5">
    <source>
        <dbReference type="ARBA" id="ARBA00023136"/>
    </source>
</evidence>
<dbReference type="GO" id="GO:0140359">
    <property type="term" value="F:ABC-type transporter activity"/>
    <property type="evidence" value="ECO:0007669"/>
    <property type="project" value="InterPro"/>
</dbReference>
<dbReference type="Proteomes" id="UP000503251">
    <property type="component" value="Chromosome"/>
</dbReference>
<evidence type="ECO:0000256" key="1">
    <source>
        <dbReference type="ARBA" id="ARBA00004651"/>
    </source>
</evidence>
<evidence type="ECO:0000256" key="4">
    <source>
        <dbReference type="ARBA" id="ARBA00022989"/>
    </source>
</evidence>
<name>A0A6P1ZDB7_9BACT</name>
<feature type="transmembrane region" description="Helical" evidence="6">
    <location>
        <begin position="20"/>
        <end position="43"/>
    </location>
</feature>
<evidence type="ECO:0000313" key="9">
    <source>
        <dbReference type="Proteomes" id="UP000434052"/>
    </source>
</evidence>
<dbReference type="PANTHER" id="PTHR30294:SF29">
    <property type="entry name" value="MULTIDRUG ABC TRANSPORTER PERMEASE YBHS-RELATED"/>
    <property type="match status" value="1"/>
</dbReference>
<keyword evidence="3 6" id="KW-0812">Transmembrane</keyword>
<protein>
    <submittedName>
        <fullName evidence="8">ABC transporter permease</fullName>
    </submittedName>
</protein>
<evidence type="ECO:0000313" key="8">
    <source>
        <dbReference type="EMBL" id="TVM32336.1"/>
    </source>
</evidence>
<reference evidence="8 9" key="1">
    <citation type="submission" date="2018-06" db="EMBL/GenBank/DDBJ databases">
        <title>Complete genome of Desulfovibrio marinus P48SEP.</title>
        <authorList>
            <person name="Crispim J.S."/>
            <person name="Vidigal P.M.P."/>
            <person name="Silva L.C.F."/>
            <person name="Araujo L.C."/>
            <person name="Laguardia C.N."/>
            <person name="Dias R.S."/>
            <person name="Sousa M.P."/>
            <person name="Paula S.O."/>
            <person name="Silva C."/>
        </authorList>
    </citation>
    <scope>NUCLEOTIDE SEQUENCE [LARGE SCALE GENOMIC DNA]</scope>
    <source>
        <strain evidence="8 9">P48SEP</strain>
    </source>
</reference>
<evidence type="ECO:0000256" key="3">
    <source>
        <dbReference type="ARBA" id="ARBA00022692"/>
    </source>
</evidence>
<organism evidence="8 9">
    <name type="scientific">Oceanidesulfovibrio marinus</name>
    <dbReference type="NCBI Taxonomy" id="370038"/>
    <lineage>
        <taxon>Bacteria</taxon>
        <taxon>Pseudomonadati</taxon>
        <taxon>Thermodesulfobacteriota</taxon>
        <taxon>Desulfovibrionia</taxon>
        <taxon>Desulfovibrionales</taxon>
        <taxon>Desulfovibrionaceae</taxon>
        <taxon>Oceanidesulfovibrio</taxon>
    </lineage>
</organism>
<dbReference type="Pfam" id="PF12679">
    <property type="entry name" value="ABC2_membrane_2"/>
    <property type="match status" value="1"/>
</dbReference>
<keyword evidence="2" id="KW-1003">Cell membrane</keyword>